<keyword evidence="1" id="KW-0472">Membrane</keyword>
<gene>
    <name evidence="2" type="ORF">SAMN05216167_106333</name>
</gene>
<keyword evidence="3" id="KW-1185">Reference proteome</keyword>
<keyword evidence="1" id="KW-0812">Transmembrane</keyword>
<proteinExistence type="predicted"/>
<evidence type="ECO:0000313" key="3">
    <source>
        <dbReference type="Proteomes" id="UP000198598"/>
    </source>
</evidence>
<evidence type="ECO:0000313" key="2">
    <source>
        <dbReference type="EMBL" id="SFD72209.1"/>
    </source>
</evidence>
<evidence type="ECO:0000256" key="1">
    <source>
        <dbReference type="SAM" id="Phobius"/>
    </source>
</evidence>
<accession>A0A1I1UN97</accession>
<dbReference type="EMBL" id="FOLQ01000006">
    <property type="protein sequence ID" value="SFD72209.1"/>
    <property type="molecule type" value="Genomic_DNA"/>
</dbReference>
<protein>
    <submittedName>
        <fullName evidence="2">Uncharacterized protein</fullName>
    </submittedName>
</protein>
<keyword evidence="1" id="KW-1133">Transmembrane helix</keyword>
<sequence length="131" mass="15737">METPVRNALTRLWGIMSLSWHITVFTVKYVLIKSRNLKLFTYREDVFVYWIWRWHWRWDATHKQWTASRLRAYCPVCQSKLNAIKNDHSILLICPKGGRTHEKFNTKSETSDKIKLLLLEKAARQFNLSEQ</sequence>
<dbReference type="Proteomes" id="UP000198598">
    <property type="component" value="Unassembled WGS sequence"/>
</dbReference>
<name>A0A1I1UN97_9BACT</name>
<dbReference type="AlphaFoldDB" id="A0A1I1UN97"/>
<reference evidence="2 3" key="1">
    <citation type="submission" date="2016-10" db="EMBL/GenBank/DDBJ databases">
        <authorList>
            <person name="de Groot N.N."/>
        </authorList>
    </citation>
    <scope>NUCLEOTIDE SEQUENCE [LARGE SCALE GENOMIC DNA]</scope>
    <source>
        <strain evidence="2 3">DSM 26130</strain>
    </source>
</reference>
<organism evidence="2 3">
    <name type="scientific">Spirosoma endophyticum</name>
    <dbReference type="NCBI Taxonomy" id="662367"/>
    <lineage>
        <taxon>Bacteria</taxon>
        <taxon>Pseudomonadati</taxon>
        <taxon>Bacteroidota</taxon>
        <taxon>Cytophagia</taxon>
        <taxon>Cytophagales</taxon>
        <taxon>Cytophagaceae</taxon>
        <taxon>Spirosoma</taxon>
    </lineage>
</organism>
<feature type="transmembrane region" description="Helical" evidence="1">
    <location>
        <begin position="12"/>
        <end position="31"/>
    </location>
</feature>